<keyword evidence="1" id="KW-1133">Transmembrane helix</keyword>
<protein>
    <submittedName>
        <fullName evidence="2">Metal-dependent hydrolase</fullName>
    </submittedName>
</protein>
<name>A0ABU2N623_9PSEU</name>
<proteinExistence type="predicted"/>
<reference evidence="3" key="1">
    <citation type="submission" date="2023-07" db="EMBL/GenBank/DDBJ databases">
        <title>30 novel species of actinomycetes from the DSMZ collection.</title>
        <authorList>
            <person name="Nouioui I."/>
        </authorList>
    </citation>
    <scope>NUCLEOTIDE SEQUENCE [LARGE SCALE GENOMIC DNA]</scope>
    <source>
        <strain evidence="3">DSM 45834</strain>
    </source>
</reference>
<comment type="caution">
    <text evidence="2">The sequence shown here is derived from an EMBL/GenBank/DDBJ whole genome shotgun (WGS) entry which is preliminary data.</text>
</comment>
<feature type="transmembrane region" description="Helical" evidence="1">
    <location>
        <begin position="104"/>
        <end position="135"/>
    </location>
</feature>
<feature type="transmembrane region" description="Helical" evidence="1">
    <location>
        <begin position="228"/>
        <end position="253"/>
    </location>
</feature>
<dbReference type="EMBL" id="JAVREJ010000003">
    <property type="protein sequence ID" value="MDT0349387.1"/>
    <property type="molecule type" value="Genomic_DNA"/>
</dbReference>
<dbReference type="Proteomes" id="UP001183202">
    <property type="component" value="Unassembled WGS sequence"/>
</dbReference>
<dbReference type="GO" id="GO:0016787">
    <property type="term" value="F:hydrolase activity"/>
    <property type="evidence" value="ECO:0007669"/>
    <property type="project" value="UniProtKB-KW"/>
</dbReference>
<dbReference type="Pfam" id="PF04307">
    <property type="entry name" value="YdjM"/>
    <property type="match status" value="1"/>
</dbReference>
<organism evidence="2 3">
    <name type="scientific">Pseudonocardia charpentierae</name>
    <dbReference type="NCBI Taxonomy" id="3075545"/>
    <lineage>
        <taxon>Bacteria</taxon>
        <taxon>Bacillati</taxon>
        <taxon>Actinomycetota</taxon>
        <taxon>Actinomycetes</taxon>
        <taxon>Pseudonocardiales</taxon>
        <taxon>Pseudonocardiaceae</taxon>
        <taxon>Pseudonocardia</taxon>
    </lineage>
</organism>
<keyword evidence="3" id="KW-1185">Reference proteome</keyword>
<keyword evidence="1" id="KW-0812">Transmembrane</keyword>
<sequence length="267" mass="27144">MLAVSHATSGAALGLAVAGFAPRIADVAPSPGSVLTFAAVCAGAALLPDLDHPSSTATRRFSVFSWLACNAVRPLSGFVFDLTRGRRDHGKGTHRGLTHTAAGAVLLGLAVNLASAAWGTPVLLGTLFVCIALAIKGLDALVPGPPSLVIAAGLTWGVQEWVPGGTAGTAGWLGTAVALGMLVHAVGDAITESGAPLLWPLPIRGRTWYPVGSPKAARFRTGGAVESWLVAPALTVSTLVLFVLVVPGVLPVFTAVRDQVERLFAAA</sequence>
<accession>A0ABU2N623</accession>
<dbReference type="InterPro" id="IPR007404">
    <property type="entry name" value="YdjM-like"/>
</dbReference>
<evidence type="ECO:0000256" key="1">
    <source>
        <dbReference type="SAM" id="Phobius"/>
    </source>
</evidence>
<keyword evidence="1" id="KW-0472">Membrane</keyword>
<gene>
    <name evidence="2" type="ORF">RM445_07580</name>
</gene>
<dbReference type="RefSeq" id="WP_311555409.1">
    <property type="nucleotide sequence ID" value="NZ_JAVREJ010000003.1"/>
</dbReference>
<evidence type="ECO:0000313" key="2">
    <source>
        <dbReference type="EMBL" id="MDT0349387.1"/>
    </source>
</evidence>
<keyword evidence="2" id="KW-0378">Hydrolase</keyword>
<evidence type="ECO:0000313" key="3">
    <source>
        <dbReference type="Proteomes" id="UP001183202"/>
    </source>
</evidence>